<keyword evidence="5" id="KW-0547">Nucleotide-binding</keyword>
<dbReference type="PROSITE" id="PS51420">
    <property type="entry name" value="RHO"/>
    <property type="match status" value="1"/>
</dbReference>
<dbReference type="SUPFAM" id="SSF52540">
    <property type="entry name" value="P-loop containing nucleoside triphosphate hydrolases"/>
    <property type="match status" value="1"/>
</dbReference>
<evidence type="ECO:0000256" key="7">
    <source>
        <dbReference type="ARBA" id="ARBA00023136"/>
    </source>
</evidence>
<keyword evidence="3" id="KW-1003">Cell membrane</keyword>
<dbReference type="Pfam" id="PF00071">
    <property type="entry name" value="Ras"/>
    <property type="match status" value="1"/>
</dbReference>
<dbReference type="PANTHER" id="PTHR24072">
    <property type="entry name" value="RHO FAMILY GTPASE"/>
    <property type="match status" value="1"/>
</dbReference>
<dbReference type="EMBL" id="JACAZI010000023">
    <property type="protein sequence ID" value="KAF7336113.1"/>
    <property type="molecule type" value="Genomic_DNA"/>
</dbReference>
<reference evidence="11" key="1">
    <citation type="submission" date="2020-05" db="EMBL/GenBank/DDBJ databases">
        <title>Mycena genomes resolve the evolution of fungal bioluminescence.</title>
        <authorList>
            <person name="Tsai I.J."/>
        </authorList>
    </citation>
    <scope>NUCLEOTIDE SEQUENCE</scope>
    <source>
        <strain evidence="11">CCC161011</strain>
    </source>
</reference>
<accession>A0A8H6X7Y8</accession>
<dbReference type="GO" id="GO:0030010">
    <property type="term" value="P:establishment of cell polarity"/>
    <property type="evidence" value="ECO:0007669"/>
    <property type="project" value="UniProtKB-ARBA"/>
</dbReference>
<proteinExistence type="inferred from homology"/>
<keyword evidence="4" id="KW-0488">Methylation</keyword>
<evidence type="ECO:0000256" key="4">
    <source>
        <dbReference type="ARBA" id="ARBA00022481"/>
    </source>
</evidence>
<evidence type="ECO:0000256" key="5">
    <source>
        <dbReference type="ARBA" id="ARBA00022741"/>
    </source>
</evidence>
<evidence type="ECO:0000256" key="8">
    <source>
        <dbReference type="ARBA" id="ARBA00023288"/>
    </source>
</evidence>
<dbReference type="AlphaFoldDB" id="A0A8H6X7Y8"/>
<evidence type="ECO:0000256" key="3">
    <source>
        <dbReference type="ARBA" id="ARBA00022475"/>
    </source>
</evidence>
<evidence type="ECO:0000256" key="10">
    <source>
        <dbReference type="ARBA" id="ARBA00023306"/>
    </source>
</evidence>
<dbReference type="FunFam" id="3.40.50.300:FF:000236">
    <property type="entry name" value="Cell division control protein 42"/>
    <property type="match status" value="1"/>
</dbReference>
<comment type="similarity">
    <text evidence="2">Belongs to the small GTPase superfamily. Rho family. CDC42 subfamily.</text>
</comment>
<dbReference type="OrthoDB" id="8830751at2759"/>
<comment type="caution">
    <text evidence="11">The sequence shown here is derived from an EMBL/GenBank/DDBJ whole genome shotgun (WGS) entry which is preliminary data.</text>
</comment>
<dbReference type="PRINTS" id="PR00449">
    <property type="entry name" value="RASTRNSFRMNG"/>
</dbReference>
<dbReference type="SMART" id="SM00175">
    <property type="entry name" value="RAB"/>
    <property type="match status" value="1"/>
</dbReference>
<dbReference type="GO" id="GO:0005886">
    <property type="term" value="C:plasma membrane"/>
    <property type="evidence" value="ECO:0007669"/>
    <property type="project" value="UniProtKB-SubCell"/>
</dbReference>
<dbReference type="PROSITE" id="PS51421">
    <property type="entry name" value="RAS"/>
    <property type="match status" value="1"/>
</dbReference>
<dbReference type="GO" id="GO:0005525">
    <property type="term" value="F:GTP binding"/>
    <property type="evidence" value="ECO:0007669"/>
    <property type="project" value="UniProtKB-KW"/>
</dbReference>
<dbReference type="InterPro" id="IPR027417">
    <property type="entry name" value="P-loop_NTPase"/>
</dbReference>
<evidence type="ECO:0000256" key="2">
    <source>
        <dbReference type="ARBA" id="ARBA00008112"/>
    </source>
</evidence>
<keyword evidence="9" id="KW-0636">Prenylation</keyword>
<organism evidence="11 12">
    <name type="scientific">Mycena venus</name>
    <dbReference type="NCBI Taxonomy" id="2733690"/>
    <lineage>
        <taxon>Eukaryota</taxon>
        <taxon>Fungi</taxon>
        <taxon>Dikarya</taxon>
        <taxon>Basidiomycota</taxon>
        <taxon>Agaricomycotina</taxon>
        <taxon>Agaricomycetes</taxon>
        <taxon>Agaricomycetidae</taxon>
        <taxon>Agaricales</taxon>
        <taxon>Marasmiineae</taxon>
        <taxon>Mycenaceae</taxon>
        <taxon>Mycena</taxon>
    </lineage>
</organism>
<dbReference type="PROSITE" id="PS51419">
    <property type="entry name" value="RAB"/>
    <property type="match status" value="1"/>
</dbReference>
<dbReference type="InterPro" id="IPR005225">
    <property type="entry name" value="Small_GTP-bd"/>
</dbReference>
<evidence type="ECO:0000256" key="9">
    <source>
        <dbReference type="ARBA" id="ARBA00023289"/>
    </source>
</evidence>
<dbReference type="SMART" id="SM00173">
    <property type="entry name" value="RAS"/>
    <property type="match status" value="1"/>
</dbReference>
<dbReference type="GO" id="GO:0005938">
    <property type="term" value="C:cell cortex"/>
    <property type="evidence" value="ECO:0007669"/>
    <property type="project" value="UniProtKB-ARBA"/>
</dbReference>
<evidence type="ECO:0000256" key="1">
    <source>
        <dbReference type="ARBA" id="ARBA00004342"/>
    </source>
</evidence>
<keyword evidence="6" id="KW-0342">GTP-binding</keyword>
<keyword evidence="10" id="KW-0131">Cell cycle</keyword>
<evidence type="ECO:0000256" key="6">
    <source>
        <dbReference type="ARBA" id="ARBA00023134"/>
    </source>
</evidence>
<dbReference type="NCBIfam" id="TIGR00231">
    <property type="entry name" value="small_GTP"/>
    <property type="match status" value="1"/>
</dbReference>
<dbReference type="GO" id="GO:0007264">
    <property type="term" value="P:small GTPase-mediated signal transduction"/>
    <property type="evidence" value="ECO:0007669"/>
    <property type="project" value="InterPro"/>
</dbReference>
<gene>
    <name evidence="11" type="ORF">MVEN_02158300</name>
</gene>
<evidence type="ECO:0000313" key="11">
    <source>
        <dbReference type="EMBL" id="KAF7336113.1"/>
    </source>
</evidence>
<keyword evidence="12" id="KW-1185">Reference proteome</keyword>
<dbReference type="InterPro" id="IPR003578">
    <property type="entry name" value="Small_GTPase_Rho"/>
</dbReference>
<dbReference type="Proteomes" id="UP000620124">
    <property type="component" value="Unassembled WGS sequence"/>
</dbReference>
<dbReference type="GO" id="GO:0003924">
    <property type="term" value="F:GTPase activity"/>
    <property type="evidence" value="ECO:0007669"/>
    <property type="project" value="InterPro"/>
</dbReference>
<protein>
    <submittedName>
        <fullName evidence="11">GTP binding protein Cdc42</fullName>
    </submittedName>
</protein>
<evidence type="ECO:0000313" key="12">
    <source>
        <dbReference type="Proteomes" id="UP000620124"/>
    </source>
</evidence>
<dbReference type="SMART" id="SM00174">
    <property type="entry name" value="RHO"/>
    <property type="match status" value="1"/>
</dbReference>
<keyword evidence="7" id="KW-0472">Membrane</keyword>
<dbReference type="InterPro" id="IPR001806">
    <property type="entry name" value="Small_GTPase"/>
</dbReference>
<comment type="subcellular location">
    <subcellularLocation>
        <location evidence="1">Cell membrane</location>
        <topology evidence="1">Lipid-anchor</topology>
        <orientation evidence="1">Cytoplasmic side</orientation>
    </subcellularLocation>
</comment>
<dbReference type="GO" id="GO:0051286">
    <property type="term" value="C:cell tip"/>
    <property type="evidence" value="ECO:0007669"/>
    <property type="project" value="UniProtKB-ARBA"/>
</dbReference>
<sequence length="193" mass="21313">METIKCVVIGDSAVGKTSLLVSYTTNKFPSDYVPTNFDNYTITIASEESPCSLILFDAGQDDYDRIRQLSYPQTDVFLICLSVTSPASFKNVKEKWRPEVHHFCPGVPFLVVGTQIDLRDDSQVIEKLAARKQQPISSEKGERLARKIGAVGYVECSALTQKGVKRVFEEAVAAVLAPPRSGLDPTIRRCVVV</sequence>
<name>A0A8H6X7Y8_9AGAR</name>
<keyword evidence="8" id="KW-0449">Lipoprotein</keyword>
<dbReference type="Gene3D" id="3.40.50.300">
    <property type="entry name" value="P-loop containing nucleotide triphosphate hydrolases"/>
    <property type="match status" value="1"/>
</dbReference>